<name>I0GVZ3_SELRL</name>
<comment type="subcellular location">
    <subcellularLocation>
        <location evidence="1">Cell membrane</location>
        <topology evidence="1">Peripheral membrane protein</topology>
    </subcellularLocation>
</comment>
<keyword evidence="5" id="KW-0472">Membrane</keyword>
<keyword evidence="6" id="KW-0614">Plasmid</keyword>
<dbReference type="KEGG" id="sri:SELR_pSRC101230"/>
<evidence type="ECO:0000256" key="5">
    <source>
        <dbReference type="ARBA" id="ARBA00023136"/>
    </source>
</evidence>
<evidence type="ECO:0000256" key="1">
    <source>
        <dbReference type="ARBA" id="ARBA00004202"/>
    </source>
</evidence>
<organism evidence="6 7">
    <name type="scientific">Selenomonas ruminantium subsp. lactilytica (strain NBRC 103574 / TAM6421)</name>
    <dbReference type="NCBI Taxonomy" id="927704"/>
    <lineage>
        <taxon>Bacteria</taxon>
        <taxon>Bacillati</taxon>
        <taxon>Bacillota</taxon>
        <taxon>Negativicutes</taxon>
        <taxon>Selenomonadales</taxon>
        <taxon>Selenomonadaceae</taxon>
        <taxon>Selenomonas</taxon>
    </lineage>
</organism>
<dbReference type="InterPro" id="IPR027417">
    <property type="entry name" value="P-loop_NTPase"/>
</dbReference>
<dbReference type="HOGENOM" id="CLU_000604_1_21_9"/>
<accession>I0GVZ3</accession>
<reference evidence="6 7" key="1">
    <citation type="submission" date="2011-10" db="EMBL/GenBank/DDBJ databases">
        <title>Whole genome sequence of Selenomonas ruminantium subsp. lactilytica TAM6421.</title>
        <authorList>
            <person name="Oguchi A."/>
            <person name="Ankai A."/>
            <person name="Kaneko J."/>
            <person name="Yamada-Narita S."/>
            <person name="Fukui S."/>
            <person name="Takahashi M."/>
            <person name="Onodera T."/>
            <person name="Kojima S."/>
            <person name="Fushimi T."/>
            <person name="Abe N."/>
            <person name="Kamio Y."/>
            <person name="Yamazaki S."/>
            <person name="Fujita N."/>
        </authorList>
    </citation>
    <scope>NUCLEOTIDE SEQUENCE [LARGE SCALE GENOMIC DNA]</scope>
    <source>
        <strain evidence="7">NBRC 103574 / TAM6421</strain>
        <plasmid evidence="6 7">pSRC1</plasmid>
    </source>
</reference>
<evidence type="ECO:0000313" key="6">
    <source>
        <dbReference type="EMBL" id="BAL84930.1"/>
    </source>
</evidence>
<geneLocation type="plasmid" evidence="6 7">
    <name>pSRC1</name>
</geneLocation>
<dbReference type="PANTHER" id="PTHR43166:SF9">
    <property type="entry name" value="GLUTAMATE_ASPARTATE IMPORT ATP-BINDING PROTEIN GLTL"/>
    <property type="match status" value="1"/>
</dbReference>
<dbReference type="AlphaFoldDB" id="I0GVZ3"/>
<gene>
    <name evidence="6" type="ordered locus">SELR_pSRC101230</name>
</gene>
<evidence type="ECO:0008006" key="8">
    <source>
        <dbReference type="Google" id="ProtNLM"/>
    </source>
</evidence>
<dbReference type="InterPro" id="IPR050086">
    <property type="entry name" value="MetN_ABC_transporter-like"/>
</dbReference>
<dbReference type="EMBL" id="AP012299">
    <property type="protein sequence ID" value="BAL84930.1"/>
    <property type="molecule type" value="Genomic_DNA"/>
</dbReference>
<protein>
    <recommendedName>
        <fullName evidence="8">Polar amino acid transport system ATP-binding protein</fullName>
    </recommendedName>
</protein>
<dbReference type="SUPFAM" id="SSF52540">
    <property type="entry name" value="P-loop containing nucleoside triphosphate hydrolases"/>
    <property type="match status" value="1"/>
</dbReference>
<evidence type="ECO:0000256" key="2">
    <source>
        <dbReference type="ARBA" id="ARBA00005417"/>
    </source>
</evidence>
<dbReference type="PATRIC" id="fig|927704.6.peg.3045"/>
<dbReference type="GO" id="GO:0005886">
    <property type="term" value="C:plasma membrane"/>
    <property type="evidence" value="ECO:0007669"/>
    <property type="project" value="UniProtKB-SubCell"/>
</dbReference>
<evidence type="ECO:0000256" key="3">
    <source>
        <dbReference type="ARBA" id="ARBA00022448"/>
    </source>
</evidence>
<evidence type="ECO:0000313" key="7">
    <source>
        <dbReference type="Proteomes" id="UP000007887"/>
    </source>
</evidence>
<dbReference type="Proteomes" id="UP000007887">
    <property type="component" value="Plasmid pSRC1"/>
</dbReference>
<comment type="similarity">
    <text evidence="2">Belongs to the ABC transporter superfamily.</text>
</comment>
<keyword evidence="3" id="KW-0813">Transport</keyword>
<sequence length="85" mass="9298">MAIVRALAMEPEILLLDEPTSALDLTMTGEVEAVIRRVAASGVTMMLVTHSMELAQRVSTRILYLDEGGIYEPANKKSSINFGME</sequence>
<evidence type="ECO:0000256" key="4">
    <source>
        <dbReference type="ARBA" id="ARBA00022475"/>
    </source>
</evidence>
<dbReference type="PANTHER" id="PTHR43166">
    <property type="entry name" value="AMINO ACID IMPORT ATP-BINDING PROTEIN"/>
    <property type="match status" value="1"/>
</dbReference>
<proteinExistence type="inferred from homology"/>
<dbReference type="Gene3D" id="3.40.50.300">
    <property type="entry name" value="P-loop containing nucleotide triphosphate hydrolases"/>
    <property type="match status" value="1"/>
</dbReference>
<keyword evidence="4" id="KW-1003">Cell membrane</keyword>